<sequence length="242" mass="25644">MLWKRNGSSKVRNGRGKRPDPPELSRRTLVPASAYPKKVGGSVGTTSRSTMTRCTDTWRCPATSSSQNAWLPTRGAANVTALTAATTPSAAAGAAASHAASRASAPPRLCPVAVTRIFSPGCLLLTYVTSRVSSASTWVRALVRMAQASQLDVYRLSKPLSTRTVPACCSPWIGTRTACRSLSSSSSADVPRHTTAMSRYPTRSRSASVARATYPIQCCSCWQPSSSFPSFTPSPAKMLTVA</sequence>
<dbReference type="InParanoid" id="A0A804LRV4"/>
<name>A0A804LRV4_MAIZE</name>
<dbReference type="AlphaFoldDB" id="A0A804LRV4"/>
<accession>A0A804LRV4</accession>
<reference evidence="2" key="3">
    <citation type="submission" date="2021-05" db="UniProtKB">
        <authorList>
            <consortium name="EnsemblPlants"/>
        </authorList>
    </citation>
    <scope>IDENTIFICATION</scope>
    <source>
        <strain evidence="2">cv. B73</strain>
    </source>
</reference>
<dbReference type="Gramene" id="Zm00001eb031740_T001">
    <property type="protein sequence ID" value="Zm00001eb031740_P001"/>
    <property type="gene ID" value="Zm00001eb031740"/>
</dbReference>
<feature type="compositionally biased region" description="Basic and acidic residues" evidence="1">
    <location>
        <begin position="17"/>
        <end position="26"/>
    </location>
</feature>
<feature type="region of interest" description="Disordered" evidence="1">
    <location>
        <begin position="1"/>
        <end position="50"/>
    </location>
</feature>
<dbReference type="EnsemblPlants" id="Zm00001eb031740_T001">
    <property type="protein sequence ID" value="Zm00001eb031740_P001"/>
    <property type="gene ID" value="Zm00001eb031740"/>
</dbReference>
<dbReference type="FunCoup" id="A0A804LRV4">
    <property type="interactions" value="473"/>
</dbReference>
<organism evidence="2 3">
    <name type="scientific">Zea mays</name>
    <name type="common">Maize</name>
    <dbReference type="NCBI Taxonomy" id="4577"/>
    <lineage>
        <taxon>Eukaryota</taxon>
        <taxon>Viridiplantae</taxon>
        <taxon>Streptophyta</taxon>
        <taxon>Embryophyta</taxon>
        <taxon>Tracheophyta</taxon>
        <taxon>Spermatophyta</taxon>
        <taxon>Magnoliopsida</taxon>
        <taxon>Liliopsida</taxon>
        <taxon>Poales</taxon>
        <taxon>Poaceae</taxon>
        <taxon>PACMAD clade</taxon>
        <taxon>Panicoideae</taxon>
        <taxon>Andropogonodae</taxon>
        <taxon>Andropogoneae</taxon>
        <taxon>Tripsacinae</taxon>
        <taxon>Zea</taxon>
    </lineage>
</organism>
<evidence type="ECO:0000256" key="1">
    <source>
        <dbReference type="SAM" id="MobiDB-lite"/>
    </source>
</evidence>
<feature type="compositionally biased region" description="Polar residues" evidence="1">
    <location>
        <begin position="1"/>
        <end position="11"/>
    </location>
</feature>
<evidence type="ECO:0000313" key="3">
    <source>
        <dbReference type="Proteomes" id="UP000007305"/>
    </source>
</evidence>
<reference evidence="3" key="1">
    <citation type="submission" date="2015-12" db="EMBL/GenBank/DDBJ databases">
        <title>Update maize B73 reference genome by single molecule sequencing technologies.</title>
        <authorList>
            <consortium name="Maize Genome Sequencing Project"/>
            <person name="Ware D."/>
        </authorList>
    </citation>
    <scope>NUCLEOTIDE SEQUENCE [LARGE SCALE GENOMIC DNA]</scope>
    <source>
        <strain evidence="3">cv. B73</strain>
    </source>
</reference>
<keyword evidence="3" id="KW-1185">Reference proteome</keyword>
<reference evidence="2" key="2">
    <citation type="submission" date="2019-07" db="EMBL/GenBank/DDBJ databases">
        <authorList>
            <person name="Seetharam A."/>
            <person name="Woodhouse M."/>
            <person name="Cannon E."/>
        </authorList>
    </citation>
    <scope>NUCLEOTIDE SEQUENCE [LARGE SCALE GENOMIC DNA]</scope>
    <source>
        <strain evidence="2">cv. B73</strain>
    </source>
</reference>
<proteinExistence type="predicted"/>
<protein>
    <submittedName>
        <fullName evidence="2">Uncharacterized protein</fullName>
    </submittedName>
</protein>
<gene>
    <name evidence="2" type="primary">LOC100273941</name>
</gene>
<dbReference type="Proteomes" id="UP000007305">
    <property type="component" value="Chromosome 1"/>
</dbReference>
<evidence type="ECO:0000313" key="2">
    <source>
        <dbReference type="EnsemblPlants" id="Zm00001eb031740_P001"/>
    </source>
</evidence>